<dbReference type="SUPFAM" id="SSF109640">
    <property type="entry name" value="KRAB domain (Kruppel-associated box)"/>
    <property type="match status" value="1"/>
</dbReference>
<dbReference type="PROSITE" id="PS50805">
    <property type="entry name" value="KRAB"/>
    <property type="match status" value="1"/>
</dbReference>
<dbReference type="Gene3D" id="6.10.140.140">
    <property type="match status" value="1"/>
</dbReference>
<dbReference type="GO" id="GO:0006355">
    <property type="term" value="P:regulation of DNA-templated transcription"/>
    <property type="evidence" value="ECO:0007669"/>
    <property type="project" value="InterPro"/>
</dbReference>
<dbReference type="AlphaFoldDB" id="A0A8C9UUZ0"/>
<accession>A0A8C9UUZ0</accession>
<reference evidence="2" key="2">
    <citation type="submission" date="2025-09" db="UniProtKB">
        <authorList>
            <consortium name="Ensembl"/>
        </authorList>
    </citation>
    <scope>IDENTIFICATION</scope>
</reference>
<dbReference type="Ensembl" id="ENSSDAT00000025925.1">
    <property type="protein sequence ID" value="ENSSDAP00000022682.1"/>
    <property type="gene ID" value="ENSSDAG00000020614.1"/>
</dbReference>
<evidence type="ECO:0000259" key="1">
    <source>
        <dbReference type="PROSITE" id="PS50805"/>
    </source>
</evidence>
<evidence type="ECO:0000313" key="3">
    <source>
        <dbReference type="Proteomes" id="UP000694422"/>
    </source>
</evidence>
<keyword evidence="3" id="KW-1185">Reference proteome</keyword>
<protein>
    <recommendedName>
        <fullName evidence="1">KRAB domain-containing protein</fullName>
    </recommendedName>
</protein>
<sequence>MRRPESLIFRDMLVDFILEEWQQLDPAQNDRGQTDLNGQTLNFHMVAVFFLAPKIGPGVKILMIHRIFLLEFWEVDEQIDNYKESQYRPLWQAAFIDQETLKDENVQECRTYRKIIYISKFFVSITQRYPKYSWRRCLKRNIGLDPQPYI</sequence>
<dbReference type="Proteomes" id="UP000694422">
    <property type="component" value="Unplaced"/>
</dbReference>
<proteinExistence type="predicted"/>
<reference evidence="2" key="1">
    <citation type="submission" date="2025-08" db="UniProtKB">
        <authorList>
            <consortium name="Ensembl"/>
        </authorList>
    </citation>
    <scope>IDENTIFICATION</scope>
</reference>
<feature type="domain" description="KRAB" evidence="1">
    <location>
        <begin position="7"/>
        <end position="89"/>
    </location>
</feature>
<name>A0A8C9UUZ0_SPEDA</name>
<evidence type="ECO:0000313" key="2">
    <source>
        <dbReference type="Ensembl" id="ENSSDAP00000022682.1"/>
    </source>
</evidence>
<dbReference type="Pfam" id="PF01352">
    <property type="entry name" value="KRAB"/>
    <property type="match status" value="1"/>
</dbReference>
<dbReference type="InterPro" id="IPR036051">
    <property type="entry name" value="KRAB_dom_sf"/>
</dbReference>
<organism evidence="2 3">
    <name type="scientific">Spermophilus dauricus</name>
    <name type="common">Daurian ground squirrel</name>
    <dbReference type="NCBI Taxonomy" id="99837"/>
    <lineage>
        <taxon>Eukaryota</taxon>
        <taxon>Metazoa</taxon>
        <taxon>Chordata</taxon>
        <taxon>Craniata</taxon>
        <taxon>Vertebrata</taxon>
        <taxon>Euteleostomi</taxon>
        <taxon>Mammalia</taxon>
        <taxon>Eutheria</taxon>
        <taxon>Euarchontoglires</taxon>
        <taxon>Glires</taxon>
        <taxon>Rodentia</taxon>
        <taxon>Sciuromorpha</taxon>
        <taxon>Sciuridae</taxon>
        <taxon>Xerinae</taxon>
        <taxon>Marmotini</taxon>
        <taxon>Spermophilus</taxon>
    </lineage>
</organism>
<dbReference type="InterPro" id="IPR001909">
    <property type="entry name" value="KRAB"/>
</dbReference>